<sequence length="136" mass="16220">MENKISIYISTLKDYQIKGIKYDGIDDKEGAIYQTAESGKEFNIIRWFKYKYTLSLQYLSFQECENIIRELIEIKKERKLLNIPREILLKKGYIDFKNLPDDPLFSYEIKDISPKQSTGKPYYDLTIKLNERVDML</sequence>
<dbReference type="GeneID" id="62763855"/>
<dbReference type="EMBL" id="CP028102">
    <property type="protein sequence ID" value="AVQ19397.1"/>
    <property type="molecule type" value="Genomic_DNA"/>
</dbReference>
<accession>A0ABN5JCN1</accession>
<dbReference type="RefSeq" id="WP_005885336.1">
    <property type="nucleotide sequence ID" value="NZ_CP028102.1"/>
</dbReference>
<gene>
    <name evidence="1" type="ORF">C4N19_09955</name>
</gene>
<evidence type="ECO:0000313" key="2">
    <source>
        <dbReference type="Proteomes" id="UP000240258"/>
    </source>
</evidence>
<dbReference type="Proteomes" id="UP000240258">
    <property type="component" value="Chromosome"/>
</dbReference>
<proteinExistence type="predicted"/>
<organism evidence="1 2">
    <name type="scientific">Fusobacterium mortiferum ATCC 9817</name>
    <dbReference type="NCBI Taxonomy" id="469616"/>
    <lineage>
        <taxon>Bacteria</taxon>
        <taxon>Fusobacteriati</taxon>
        <taxon>Fusobacteriota</taxon>
        <taxon>Fusobacteriia</taxon>
        <taxon>Fusobacteriales</taxon>
        <taxon>Fusobacteriaceae</taxon>
        <taxon>Fusobacterium</taxon>
    </lineage>
</organism>
<keyword evidence="2" id="KW-1185">Reference proteome</keyword>
<name>A0ABN5JCN1_FUSMR</name>
<evidence type="ECO:0000313" key="1">
    <source>
        <dbReference type="EMBL" id="AVQ19397.1"/>
    </source>
</evidence>
<protein>
    <submittedName>
        <fullName evidence="1">Uncharacterized protein</fullName>
    </submittedName>
</protein>
<reference evidence="2" key="1">
    <citation type="journal article" date="2018" name="MSphere">
        <title>Fusobacterium Genomics Using MinION and Illumina Sequencing Enables Genome Completion and Correction.</title>
        <authorList>
            <person name="Todd S.M."/>
            <person name="Settlage R.E."/>
            <person name="Lahmers K.K."/>
            <person name="Slade D.J."/>
        </authorList>
    </citation>
    <scope>NUCLEOTIDE SEQUENCE [LARGE SCALE GENOMIC DNA]</scope>
    <source>
        <strain evidence="2">ATCC 9817</strain>
    </source>
</reference>